<proteinExistence type="predicted"/>
<dbReference type="AlphaFoldDB" id="A0A2Z4IM02"/>
<sequence>MTNMNSNEIRIGNLVYPKGSSTLSHVTGIFENLCCLSGINNKYSKHYLFEQISPIELSESILEKFKFKKDEHGYWWIEFDRRYLSLIPSQDGYWYPVLVQCPEVSSESEQHVSINRIKYAHQIQNLFFSISHLELVFETKIQINENAKN</sequence>
<name>A0A2Z4IM02_9BACT</name>
<evidence type="ECO:0000313" key="1">
    <source>
        <dbReference type="EMBL" id="AWW32151.1"/>
    </source>
</evidence>
<dbReference type="OrthoDB" id="956134at2"/>
<gene>
    <name evidence="1" type="ORF">DN752_19510</name>
</gene>
<dbReference type="KEGG" id="est:DN752_19510"/>
<accession>A0A2Z4IM02</accession>
<keyword evidence="2" id="KW-1185">Reference proteome</keyword>
<reference evidence="1 2" key="1">
    <citation type="submission" date="2018-06" db="EMBL/GenBank/DDBJ databases">
        <title>Echinicola strongylocentroti sp. nov., isolated from a sea urchin Strongylocentrotus intermedius.</title>
        <authorList>
            <person name="Bae S.S."/>
        </authorList>
    </citation>
    <scope>NUCLEOTIDE SEQUENCE [LARGE SCALE GENOMIC DNA]</scope>
    <source>
        <strain evidence="1 2">MEBiC08714</strain>
    </source>
</reference>
<dbReference type="EMBL" id="CP030041">
    <property type="protein sequence ID" value="AWW32151.1"/>
    <property type="molecule type" value="Genomic_DNA"/>
</dbReference>
<evidence type="ECO:0000313" key="2">
    <source>
        <dbReference type="Proteomes" id="UP000248688"/>
    </source>
</evidence>
<dbReference type="Proteomes" id="UP000248688">
    <property type="component" value="Chromosome"/>
</dbReference>
<organism evidence="1 2">
    <name type="scientific">Echinicola strongylocentroti</name>
    <dbReference type="NCBI Taxonomy" id="1795355"/>
    <lineage>
        <taxon>Bacteria</taxon>
        <taxon>Pseudomonadati</taxon>
        <taxon>Bacteroidota</taxon>
        <taxon>Cytophagia</taxon>
        <taxon>Cytophagales</taxon>
        <taxon>Cyclobacteriaceae</taxon>
        <taxon>Echinicola</taxon>
    </lineage>
</organism>
<protein>
    <submittedName>
        <fullName evidence="1">Uncharacterized protein</fullName>
    </submittedName>
</protein>